<keyword evidence="1" id="KW-1133">Transmembrane helix</keyword>
<keyword evidence="3" id="KW-1185">Reference proteome</keyword>
<dbReference type="AlphaFoldDB" id="G8NYG5"/>
<evidence type="ECO:0000256" key="1">
    <source>
        <dbReference type="SAM" id="Phobius"/>
    </source>
</evidence>
<sequence length="108" mass="11485">MTFGAGSPVSKGLQIKAIIGTATGSKALAFAVAVVFWLSFRPSSEAKGRNLLSPVLCSYHPETYKSELKQHLRQNVIFVASTGEKRETAGSLAALGMTTRKTKTICAP</sequence>
<proteinExistence type="predicted"/>
<evidence type="ECO:0000313" key="3">
    <source>
        <dbReference type="Proteomes" id="UP000007113"/>
    </source>
</evidence>
<dbReference type="Proteomes" id="UP000007113">
    <property type="component" value="Chromosome"/>
</dbReference>
<name>G8NYG5_GRAMM</name>
<keyword evidence="1" id="KW-0472">Membrane</keyword>
<protein>
    <submittedName>
        <fullName evidence="2">Uncharacterized protein</fullName>
    </submittedName>
</protein>
<accession>G8NYG5</accession>
<feature type="transmembrane region" description="Helical" evidence="1">
    <location>
        <begin position="17"/>
        <end position="40"/>
    </location>
</feature>
<organism evidence="2 3">
    <name type="scientific">Granulicella mallensis (strain ATCC BAA-1857 / DSM 23137 / MP5ACTX8)</name>
    <dbReference type="NCBI Taxonomy" id="682795"/>
    <lineage>
        <taxon>Bacteria</taxon>
        <taxon>Pseudomonadati</taxon>
        <taxon>Acidobacteriota</taxon>
        <taxon>Terriglobia</taxon>
        <taxon>Terriglobales</taxon>
        <taxon>Acidobacteriaceae</taxon>
        <taxon>Granulicella</taxon>
    </lineage>
</organism>
<dbReference type="HOGENOM" id="CLU_2193254_0_0_0"/>
<gene>
    <name evidence="2" type="ordered locus">AciX8_3643</name>
</gene>
<evidence type="ECO:0000313" key="2">
    <source>
        <dbReference type="EMBL" id="AEU37931.1"/>
    </source>
</evidence>
<dbReference type="EMBL" id="CP003130">
    <property type="protein sequence ID" value="AEU37931.1"/>
    <property type="molecule type" value="Genomic_DNA"/>
</dbReference>
<dbReference type="KEGG" id="gma:AciX8_3643"/>
<dbReference type="STRING" id="682795.AciX8_3643"/>
<keyword evidence="1" id="KW-0812">Transmembrane</keyword>
<reference evidence="2 3" key="1">
    <citation type="submission" date="2011-11" db="EMBL/GenBank/DDBJ databases">
        <title>Complete sequence of Granulicella mallensis MP5ACTX8.</title>
        <authorList>
            <consortium name="US DOE Joint Genome Institute"/>
            <person name="Lucas S."/>
            <person name="Copeland A."/>
            <person name="Lapidus A."/>
            <person name="Cheng J.-F."/>
            <person name="Goodwin L."/>
            <person name="Pitluck S."/>
            <person name="Peters L."/>
            <person name="Lu M."/>
            <person name="Detter J.C."/>
            <person name="Han C."/>
            <person name="Tapia R."/>
            <person name="Land M."/>
            <person name="Hauser L."/>
            <person name="Kyrpides N."/>
            <person name="Ivanova N."/>
            <person name="Mikhailova N."/>
            <person name="Pagani I."/>
            <person name="Rawat S."/>
            <person name="Mannisto M."/>
            <person name="Haggblom M."/>
            <person name="Woyke T."/>
        </authorList>
    </citation>
    <scope>NUCLEOTIDE SEQUENCE [LARGE SCALE GENOMIC DNA]</scope>
    <source>
        <strain evidence="3">ATCC BAA-1857 / DSM 23137 / MP5ACTX8</strain>
    </source>
</reference>